<sequence length="26" mass="2964">MFEDSMLWVSSLISEPPSLPLCLQIQ</sequence>
<reference evidence="1" key="1">
    <citation type="submission" date="2018-02" db="EMBL/GenBank/DDBJ databases">
        <title>Rhizophora mucronata_Transcriptome.</title>
        <authorList>
            <person name="Meera S.P."/>
            <person name="Sreeshan A."/>
            <person name="Augustine A."/>
        </authorList>
    </citation>
    <scope>NUCLEOTIDE SEQUENCE</scope>
    <source>
        <tissue evidence="1">Leaf</tissue>
    </source>
</reference>
<proteinExistence type="predicted"/>
<protein>
    <submittedName>
        <fullName evidence="1">Protein trm112</fullName>
    </submittedName>
</protein>
<dbReference type="AlphaFoldDB" id="A0A2P2IQF0"/>
<name>A0A2P2IQF0_RHIMU</name>
<organism evidence="1">
    <name type="scientific">Rhizophora mucronata</name>
    <name type="common">Asiatic mangrove</name>
    <dbReference type="NCBI Taxonomy" id="61149"/>
    <lineage>
        <taxon>Eukaryota</taxon>
        <taxon>Viridiplantae</taxon>
        <taxon>Streptophyta</taxon>
        <taxon>Embryophyta</taxon>
        <taxon>Tracheophyta</taxon>
        <taxon>Spermatophyta</taxon>
        <taxon>Magnoliopsida</taxon>
        <taxon>eudicotyledons</taxon>
        <taxon>Gunneridae</taxon>
        <taxon>Pentapetalae</taxon>
        <taxon>rosids</taxon>
        <taxon>fabids</taxon>
        <taxon>Malpighiales</taxon>
        <taxon>Rhizophoraceae</taxon>
        <taxon>Rhizophora</taxon>
    </lineage>
</organism>
<evidence type="ECO:0000313" key="1">
    <source>
        <dbReference type="EMBL" id="MBW83458.1"/>
    </source>
</evidence>
<dbReference type="EMBL" id="GGEC01002975">
    <property type="protein sequence ID" value="MBW83458.1"/>
    <property type="molecule type" value="Transcribed_RNA"/>
</dbReference>
<accession>A0A2P2IQF0</accession>